<dbReference type="PROSITE" id="PS50113">
    <property type="entry name" value="PAC"/>
    <property type="match status" value="4"/>
</dbReference>
<dbReference type="GO" id="GO:0006355">
    <property type="term" value="P:regulation of DNA-templated transcription"/>
    <property type="evidence" value="ECO:0007669"/>
    <property type="project" value="InterPro"/>
</dbReference>
<dbReference type="InterPro" id="IPR003661">
    <property type="entry name" value="HisK_dim/P_dom"/>
</dbReference>
<dbReference type="GO" id="GO:0000155">
    <property type="term" value="F:phosphorelay sensor kinase activity"/>
    <property type="evidence" value="ECO:0007669"/>
    <property type="project" value="InterPro"/>
</dbReference>
<dbReference type="Pfam" id="PF02518">
    <property type="entry name" value="HATPase_c"/>
    <property type="match status" value="1"/>
</dbReference>
<dbReference type="Gene3D" id="3.30.450.40">
    <property type="match status" value="1"/>
</dbReference>
<proteinExistence type="predicted"/>
<comment type="caution">
    <text evidence="10">The sequence shown here is derived from an EMBL/GenBank/DDBJ whole genome shotgun (WGS) entry which is preliminary data.</text>
</comment>
<dbReference type="InterPro" id="IPR036890">
    <property type="entry name" value="HATPase_C_sf"/>
</dbReference>
<gene>
    <name evidence="10" type="ORF">ESY86_10665</name>
</gene>
<dbReference type="EMBL" id="VORO01000010">
    <property type="protein sequence ID" value="TXD88949.1"/>
    <property type="molecule type" value="Genomic_DNA"/>
</dbReference>
<dbReference type="InterPro" id="IPR000700">
    <property type="entry name" value="PAS-assoc_C"/>
</dbReference>
<dbReference type="SUPFAM" id="SSF55781">
    <property type="entry name" value="GAF domain-like"/>
    <property type="match status" value="1"/>
</dbReference>
<dbReference type="InterPro" id="IPR013656">
    <property type="entry name" value="PAS_4"/>
</dbReference>
<dbReference type="InterPro" id="IPR000014">
    <property type="entry name" value="PAS"/>
</dbReference>
<dbReference type="Gene3D" id="3.30.450.20">
    <property type="entry name" value="PAS domain"/>
    <property type="match status" value="11"/>
</dbReference>
<feature type="domain" description="PAS" evidence="8">
    <location>
        <begin position="368"/>
        <end position="420"/>
    </location>
</feature>
<evidence type="ECO:0000256" key="4">
    <source>
        <dbReference type="ARBA" id="ARBA00022679"/>
    </source>
</evidence>
<protein>
    <recommendedName>
        <fullName evidence="2">histidine kinase</fullName>
        <ecNumber evidence="2">2.7.13.3</ecNumber>
    </recommendedName>
</protein>
<evidence type="ECO:0000256" key="3">
    <source>
        <dbReference type="ARBA" id="ARBA00022553"/>
    </source>
</evidence>
<dbReference type="InterPro" id="IPR004358">
    <property type="entry name" value="Sig_transdc_His_kin-like_C"/>
</dbReference>
<dbReference type="InterPro" id="IPR005467">
    <property type="entry name" value="His_kinase_dom"/>
</dbReference>
<reference evidence="10 11" key="1">
    <citation type="submission" date="2019-08" db="EMBL/GenBank/DDBJ databases">
        <title>Genomes of Subsaximicrobium wynnwilliamsii strains.</title>
        <authorList>
            <person name="Bowman J.P."/>
        </authorList>
    </citation>
    <scope>NUCLEOTIDE SEQUENCE [LARGE SCALE GENOMIC DNA]</scope>
    <source>
        <strain evidence="10 11">2-80-2</strain>
    </source>
</reference>
<dbReference type="InterPro" id="IPR052162">
    <property type="entry name" value="Sensor_kinase/Photoreceptor"/>
</dbReference>
<feature type="domain" description="PAS" evidence="8">
    <location>
        <begin position="247"/>
        <end position="317"/>
    </location>
</feature>
<comment type="catalytic activity">
    <reaction evidence="1">
        <text>ATP + protein L-histidine = ADP + protein N-phospho-L-histidine.</text>
        <dbReference type="EC" id="2.7.13.3"/>
    </reaction>
</comment>
<dbReference type="Pfam" id="PF00512">
    <property type="entry name" value="HisKA"/>
    <property type="match status" value="1"/>
</dbReference>
<keyword evidence="6" id="KW-0175">Coiled coil</keyword>
<dbReference type="SUPFAM" id="SSF55785">
    <property type="entry name" value="PYP-like sensor domain (PAS domain)"/>
    <property type="match status" value="11"/>
</dbReference>
<evidence type="ECO:0000313" key="11">
    <source>
        <dbReference type="Proteomes" id="UP000321578"/>
    </source>
</evidence>
<accession>A0A5C6ZJX1</accession>
<evidence type="ECO:0000256" key="1">
    <source>
        <dbReference type="ARBA" id="ARBA00000085"/>
    </source>
</evidence>
<dbReference type="SMART" id="SM00091">
    <property type="entry name" value="PAS"/>
    <property type="match status" value="8"/>
</dbReference>
<keyword evidence="3" id="KW-0597">Phosphoprotein</keyword>
<dbReference type="PANTHER" id="PTHR43304:SF1">
    <property type="entry name" value="PAC DOMAIN-CONTAINING PROTEIN"/>
    <property type="match status" value="1"/>
</dbReference>
<dbReference type="SUPFAM" id="SSF55874">
    <property type="entry name" value="ATPase domain of HSP90 chaperone/DNA topoisomerase II/histidine kinase"/>
    <property type="match status" value="1"/>
</dbReference>
<dbReference type="Pfam" id="PF13426">
    <property type="entry name" value="PAS_9"/>
    <property type="match status" value="3"/>
</dbReference>
<evidence type="ECO:0000259" key="7">
    <source>
        <dbReference type="PROSITE" id="PS50109"/>
    </source>
</evidence>
<dbReference type="CDD" id="cd00082">
    <property type="entry name" value="HisKA"/>
    <property type="match status" value="1"/>
</dbReference>
<name>A0A5C6ZJX1_9FLAO</name>
<evidence type="ECO:0000256" key="5">
    <source>
        <dbReference type="ARBA" id="ARBA00022777"/>
    </source>
</evidence>
<dbReference type="SMART" id="SM00388">
    <property type="entry name" value="HisKA"/>
    <property type="match status" value="1"/>
</dbReference>
<dbReference type="SUPFAM" id="SSF47384">
    <property type="entry name" value="Homodimeric domain of signal transducing histidine kinase"/>
    <property type="match status" value="1"/>
</dbReference>
<dbReference type="InterPro" id="IPR013655">
    <property type="entry name" value="PAS_fold_3"/>
</dbReference>
<sequence length="1759" mass="201147">MTPSQLNSLYNDQSKDPIWMIDLDFQLIYANKRWLDLVKEVTGKELKLYESAFAGGFGEGYIEKWKTYYSRALKGEYFEIEEHYSHPETNEIHYGQITLEPLRGDDGKIFAIACQSRDITSIVKHRSEANQLIDASLDIFCTINEQGNFVFVSAAASTHWGYLPKELIGKAYVDFILEEDLPKTSDIAASILRGQDVKSFVNRYKKKNGGIAYNLWSVTWDNTSKLMYCTIRDAKELIDQEEKIKQSEQRFKALVQEGSDLISILNPDGKYIYTSPTSISVLGITPEELKGRNAFEFIHPDDAERVLASLQKISTENKLIIGPFRYKNKKDEWRWLETVLTNMLDNPAVNGIVANSRDITHGIEEKHQLKLLESVITNTNDAVLITEAEPFDEPGPKIIYVNEAFTKMTGYEAEEVIGKTPRMLQGPKSNGEELAKLGRSLKKWEPYEITTINYKKSGEEFWINFTVTPVADEKGCYTHWIAIERDVTEQKNKEREKNLISTISDIFNQSAANDLTKCLTEVCEYITQFGHFDFAEIWLPAIDAKTINRVSKYVEGKAGSVFYDTAKNKDSFALGEGIPGHIWLNEMTEIWEDIDEEWHFFKRKVAAEKAGIKAMMGVPLKHKNEVVGVLLLGTAKTKSAIGLHLELFEKLESTIGAELSRKKTEIELAQIFNFTPDMICVSGFDGYIKRINPAGLELLGYSLEEMRSRPIKSFIHEEDKLKTQEKWKHLYNGGSLRNFENRYITKRGDSVWLSWTASPAPEHGIVYSVAKNITEEKKLRELDRQVRSITKIGSWELDLLNQSLFWSEEVHLLHETDPKSFVPDLKKAINFYRADFREMVRSSIKKCIANKEPYDFEAVLVTANKKELWVRTNGTAEFVDGVCTRIYGSFQDIDERKQIEIRLLSLADNLPAVVYQYIFYPDGTDALKYVTKGSQQVWGFAAEEVIENNQLVWERMAVAGAFETVNKSIADAMETKTKWTARWQYAMPNGETRTHLGYGSPIFLADGSVVFNSVILDVTNEAKNEALLEQITKIARIGSWEMDLVNQDGDNMYWSPMLFEIVEVDDSYNPTLTGGIEFHIGESKERIQKALDLLINEGVEFDEEILLRTAKGNERWSRAIGKSEIVDNKCIRIYGSYQDIHERKVAALELEKSLKALKDYKFSLDQSAIIAFTNEKGVITSVNANFCKISKYNEEEIIGKTHRLINSKHHAKAFFKELWKTIASGNVWRGEIKNKAKDGSYYWVDTTIVPFLDKKNKPTQYLAIRFDITERKNAEQEKNSLQETLENSLNEIYTFNAETLKFSYVNKGALLNMGYSEQEIKALTPVDIKPDFTAASFEQLVIPLVSNEKNKIIFFTNHKRKDGSLYPVVVHLQLITQENNKRFLAIVLDITERKKAEEENRFKANLLSMIGQAAIATNLDGVVNYWNNAAETIYGWKAEEALGKNIMDLTPFKATEVQAKQIMEELKKGERWSGEFEVRKKDGTNFPAQVTNSPIYDEHHKLSGIIGISSDITQEVKNKELLKQYTHELERSNEELEQFAFVTSHDLQEPLRMISSFMTLLQRKYGDQLDDKAHQYIHFATDGAKQMKQIILDLLEYSRANASTEGKEDVDLNEVLSEFKQLRRRLISEKSASITSSDLPSLTTYSATITQIFHCLLDNALKYSKDGTAPIIEIKASEHEKEWEFSIKDNGIGIDPQFYDKIFVIFQRLHNKDEYSGTGIGLSIVKRHIEFLGGRIWLDSKPGEGTVFYFTISKIKQHG</sequence>
<dbReference type="EC" id="2.7.13.3" evidence="2"/>
<feature type="domain" description="PAC" evidence="9">
    <location>
        <begin position="445"/>
        <end position="499"/>
    </location>
</feature>
<dbReference type="SMART" id="SM00086">
    <property type="entry name" value="PAC"/>
    <property type="match status" value="9"/>
</dbReference>
<dbReference type="NCBIfam" id="TIGR00229">
    <property type="entry name" value="sensory_box"/>
    <property type="match status" value="7"/>
</dbReference>
<feature type="domain" description="PAC" evidence="9">
    <location>
        <begin position="1348"/>
        <end position="1402"/>
    </location>
</feature>
<dbReference type="InterPro" id="IPR003594">
    <property type="entry name" value="HATPase_dom"/>
</dbReference>
<dbReference type="Proteomes" id="UP000321578">
    <property type="component" value="Unassembled WGS sequence"/>
</dbReference>
<feature type="domain" description="PAC" evidence="9">
    <location>
        <begin position="1228"/>
        <end position="1280"/>
    </location>
</feature>
<dbReference type="Gene3D" id="1.10.287.130">
    <property type="match status" value="1"/>
</dbReference>
<evidence type="ECO:0000259" key="9">
    <source>
        <dbReference type="PROSITE" id="PS50113"/>
    </source>
</evidence>
<dbReference type="InterPro" id="IPR029016">
    <property type="entry name" value="GAF-like_dom_sf"/>
</dbReference>
<feature type="domain" description="PAS" evidence="8">
    <location>
        <begin position="664"/>
        <end position="734"/>
    </location>
</feature>
<feature type="domain" description="PAS" evidence="8">
    <location>
        <begin position="1399"/>
        <end position="1469"/>
    </location>
</feature>
<dbReference type="PANTHER" id="PTHR43304">
    <property type="entry name" value="PHYTOCHROME-LIKE PROTEIN CPH1"/>
    <property type="match status" value="1"/>
</dbReference>
<dbReference type="Pfam" id="PF13185">
    <property type="entry name" value="GAF_2"/>
    <property type="match status" value="1"/>
</dbReference>
<dbReference type="SMART" id="SM00387">
    <property type="entry name" value="HATPase_c"/>
    <property type="match status" value="1"/>
</dbReference>
<evidence type="ECO:0000259" key="8">
    <source>
        <dbReference type="PROSITE" id="PS50112"/>
    </source>
</evidence>
<dbReference type="PRINTS" id="PR00344">
    <property type="entry name" value="BCTRLSENSOR"/>
</dbReference>
<dbReference type="Pfam" id="PF00989">
    <property type="entry name" value="PAS"/>
    <property type="match status" value="2"/>
</dbReference>
<dbReference type="FunFam" id="3.30.565.10:FF:000006">
    <property type="entry name" value="Sensor histidine kinase WalK"/>
    <property type="match status" value="1"/>
</dbReference>
<feature type="domain" description="PAC" evidence="9">
    <location>
        <begin position="1472"/>
        <end position="1524"/>
    </location>
</feature>
<dbReference type="Gene3D" id="3.30.565.10">
    <property type="entry name" value="Histidine kinase-like ATPase, C-terminal domain"/>
    <property type="match status" value="1"/>
</dbReference>
<evidence type="ECO:0000256" key="6">
    <source>
        <dbReference type="SAM" id="Coils"/>
    </source>
</evidence>
<organism evidence="10 11">
    <name type="scientific">Subsaximicrobium wynnwilliamsii</name>
    <dbReference type="NCBI Taxonomy" id="291179"/>
    <lineage>
        <taxon>Bacteria</taxon>
        <taxon>Pseudomonadati</taxon>
        <taxon>Bacteroidota</taxon>
        <taxon>Flavobacteriia</taxon>
        <taxon>Flavobacteriales</taxon>
        <taxon>Flavobacteriaceae</taxon>
        <taxon>Subsaximicrobium</taxon>
    </lineage>
</organism>
<dbReference type="OrthoDB" id="1388568at2"/>
<dbReference type="Pfam" id="PF08448">
    <property type="entry name" value="PAS_4"/>
    <property type="match status" value="1"/>
</dbReference>
<evidence type="ECO:0000313" key="10">
    <source>
        <dbReference type="EMBL" id="TXD88949.1"/>
    </source>
</evidence>
<keyword evidence="5" id="KW-0418">Kinase</keyword>
<keyword evidence="11" id="KW-1185">Reference proteome</keyword>
<feature type="coiled-coil region" evidence="6">
    <location>
        <begin position="1264"/>
        <end position="1291"/>
    </location>
</feature>
<dbReference type="InterPro" id="IPR001610">
    <property type="entry name" value="PAC"/>
</dbReference>
<dbReference type="InterPro" id="IPR035965">
    <property type="entry name" value="PAS-like_dom_sf"/>
</dbReference>
<feature type="domain" description="Histidine kinase" evidence="7">
    <location>
        <begin position="1542"/>
        <end position="1756"/>
    </location>
</feature>
<dbReference type="InterPro" id="IPR013767">
    <property type="entry name" value="PAS_fold"/>
</dbReference>
<dbReference type="RefSeq" id="WP_147086573.1">
    <property type="nucleotide sequence ID" value="NZ_VORM01000005.1"/>
</dbReference>
<dbReference type="PROSITE" id="PS50109">
    <property type="entry name" value="HIS_KIN"/>
    <property type="match status" value="1"/>
</dbReference>
<feature type="domain" description="PAS" evidence="8">
    <location>
        <begin position="1277"/>
        <end position="1320"/>
    </location>
</feature>
<feature type="domain" description="PAS" evidence="8">
    <location>
        <begin position="125"/>
        <end position="195"/>
    </location>
</feature>
<evidence type="ECO:0000256" key="2">
    <source>
        <dbReference type="ARBA" id="ARBA00012438"/>
    </source>
</evidence>
<dbReference type="Pfam" id="PF08447">
    <property type="entry name" value="PAS_3"/>
    <property type="match status" value="3"/>
</dbReference>
<dbReference type="PROSITE" id="PS50112">
    <property type="entry name" value="PAS"/>
    <property type="match status" value="6"/>
</dbReference>
<dbReference type="CDD" id="cd00130">
    <property type="entry name" value="PAS"/>
    <property type="match status" value="8"/>
</dbReference>
<dbReference type="InterPro" id="IPR036097">
    <property type="entry name" value="HisK_dim/P_sf"/>
</dbReference>
<keyword evidence="4" id="KW-0808">Transferase</keyword>
<dbReference type="InterPro" id="IPR003018">
    <property type="entry name" value="GAF"/>
</dbReference>